<evidence type="ECO:0000313" key="6">
    <source>
        <dbReference type="Proteomes" id="UP000192527"/>
    </source>
</evidence>
<protein>
    <recommendedName>
        <fullName evidence="4">HTH araC/xylS-type domain-containing protein</fullName>
    </recommendedName>
</protein>
<feature type="domain" description="HTH araC/xylS-type" evidence="4">
    <location>
        <begin position="144"/>
        <end position="242"/>
    </location>
</feature>
<dbReference type="AlphaFoldDB" id="A0A1W6A0J1"/>
<dbReference type="Proteomes" id="UP000192527">
    <property type="component" value="Chromosome"/>
</dbReference>
<dbReference type="PANTHER" id="PTHR43280">
    <property type="entry name" value="ARAC-FAMILY TRANSCRIPTIONAL REGULATOR"/>
    <property type="match status" value="1"/>
</dbReference>
<evidence type="ECO:0000256" key="1">
    <source>
        <dbReference type="ARBA" id="ARBA00023015"/>
    </source>
</evidence>
<dbReference type="RefSeq" id="WP_085031648.1">
    <property type="nucleotide sequence ID" value="NZ_CP020772.1"/>
</dbReference>
<organism evidence="5 6">
    <name type="scientific">Halobacillus mangrovi</name>
    <dbReference type="NCBI Taxonomy" id="402384"/>
    <lineage>
        <taxon>Bacteria</taxon>
        <taxon>Bacillati</taxon>
        <taxon>Bacillota</taxon>
        <taxon>Bacilli</taxon>
        <taxon>Bacillales</taxon>
        <taxon>Bacillaceae</taxon>
        <taxon>Halobacillus</taxon>
    </lineage>
</organism>
<dbReference type="PROSITE" id="PS01124">
    <property type="entry name" value="HTH_ARAC_FAMILY_2"/>
    <property type="match status" value="1"/>
</dbReference>
<dbReference type="KEGG" id="hmn:HM131_20290"/>
<dbReference type="EMBL" id="CP020772">
    <property type="protein sequence ID" value="ARI79022.1"/>
    <property type="molecule type" value="Genomic_DNA"/>
</dbReference>
<dbReference type="InterPro" id="IPR018060">
    <property type="entry name" value="HTH_AraC"/>
</dbReference>
<dbReference type="SMART" id="SM00342">
    <property type="entry name" value="HTH_ARAC"/>
    <property type="match status" value="1"/>
</dbReference>
<dbReference type="STRING" id="402384.HM131_20290"/>
<keyword evidence="1" id="KW-0805">Transcription regulation</keyword>
<sequence>MTDQNQLFSTMIMEEIDATLDHPDLDLFFEAANQIVEDMKLGNEENAINSLLMVNRMLAERAPHDLYRAYRNFYIALISNFFQNTLEWNIPRSRVFAYNAASIDYIERHTTPDKLKDSMEFLISYFSNIVKEWRMPASDHPMITQAYYIISAHLEKSITIQDIAKELEISSSHLARKFKEQTGKTLKKVINEMKVSASVYYLQHSKRPIADISNQFVFCNQSYYTKKFKDQFGVTPKQYRKQYQENTPLFQLSLT</sequence>
<dbReference type="InterPro" id="IPR009057">
    <property type="entry name" value="Homeodomain-like_sf"/>
</dbReference>
<evidence type="ECO:0000256" key="2">
    <source>
        <dbReference type="ARBA" id="ARBA00023125"/>
    </source>
</evidence>
<dbReference type="SUPFAM" id="SSF46689">
    <property type="entry name" value="Homeodomain-like"/>
    <property type="match status" value="2"/>
</dbReference>
<keyword evidence="3" id="KW-0804">Transcription</keyword>
<name>A0A1W6A0J1_9BACI</name>
<gene>
    <name evidence="5" type="ORF">HM131_20290</name>
</gene>
<dbReference type="PANTHER" id="PTHR43280:SF10">
    <property type="entry name" value="REGULATORY PROTEIN POCR"/>
    <property type="match status" value="1"/>
</dbReference>
<dbReference type="OrthoDB" id="247151at2"/>
<proteinExistence type="predicted"/>
<dbReference type="Pfam" id="PF12833">
    <property type="entry name" value="HTH_18"/>
    <property type="match status" value="1"/>
</dbReference>
<evidence type="ECO:0000259" key="4">
    <source>
        <dbReference type="PROSITE" id="PS01124"/>
    </source>
</evidence>
<dbReference type="GO" id="GO:0003700">
    <property type="term" value="F:DNA-binding transcription factor activity"/>
    <property type="evidence" value="ECO:0007669"/>
    <property type="project" value="InterPro"/>
</dbReference>
<dbReference type="Gene3D" id="1.10.10.60">
    <property type="entry name" value="Homeodomain-like"/>
    <property type="match status" value="1"/>
</dbReference>
<keyword evidence="6" id="KW-1185">Reference proteome</keyword>
<dbReference type="GO" id="GO:0043565">
    <property type="term" value="F:sequence-specific DNA binding"/>
    <property type="evidence" value="ECO:0007669"/>
    <property type="project" value="InterPro"/>
</dbReference>
<evidence type="ECO:0000313" key="5">
    <source>
        <dbReference type="EMBL" id="ARI79022.1"/>
    </source>
</evidence>
<keyword evidence="2" id="KW-0238">DNA-binding</keyword>
<reference evidence="5 6" key="1">
    <citation type="submission" date="2017-04" db="EMBL/GenBank/DDBJ databases">
        <title>The whole genome sequencing and assembly of Halobacillus mangrovi strain.</title>
        <authorList>
            <person name="Lee S.-J."/>
            <person name="Park M.-K."/>
            <person name="Kim J.-Y."/>
            <person name="Lee Y.-J."/>
            <person name="Yi H."/>
            <person name="Bahn Y.-S."/>
            <person name="Kim J.F."/>
            <person name="Lee D.-W."/>
        </authorList>
    </citation>
    <scope>NUCLEOTIDE SEQUENCE [LARGE SCALE GENOMIC DNA]</scope>
    <source>
        <strain evidence="5 6">KTB 131</strain>
    </source>
</reference>
<evidence type="ECO:0000256" key="3">
    <source>
        <dbReference type="ARBA" id="ARBA00023163"/>
    </source>
</evidence>
<accession>A0A1W6A0J1</accession>